<dbReference type="AlphaFoldDB" id="A0A3B1AD69"/>
<keyword evidence="1" id="KW-0963">Cytoplasm</keyword>
<dbReference type="PANTHER" id="PTHR33867:SF1">
    <property type="entry name" value="RIBOSOME MATURATION FACTOR RIMP"/>
    <property type="match status" value="1"/>
</dbReference>
<feature type="domain" description="Ribosome maturation factor RimP C-terminal" evidence="4">
    <location>
        <begin position="86"/>
        <end position="151"/>
    </location>
</feature>
<dbReference type="Pfam" id="PF17384">
    <property type="entry name" value="DUF150_C"/>
    <property type="match status" value="1"/>
</dbReference>
<sequence>MRQIPAHIQAVIAPVVESLDCELVGIEYGRQGNRGLLRVYIDKENGVGVRDCQRVSHQLSGVLDVEDVIQGQYQLEVSSPGLDRPLFTLKHFEQFAGHKVKLKLVTPIDGQRKFRGTLQGVENEQVIVNIGENELVLALGAIDKANLIADF</sequence>
<organism evidence="5">
    <name type="scientific">hydrothermal vent metagenome</name>
    <dbReference type="NCBI Taxonomy" id="652676"/>
    <lineage>
        <taxon>unclassified sequences</taxon>
        <taxon>metagenomes</taxon>
        <taxon>ecological metagenomes</taxon>
    </lineage>
</organism>
<feature type="domain" description="Ribosome maturation factor RimP N-terminal" evidence="3">
    <location>
        <begin position="12"/>
        <end position="83"/>
    </location>
</feature>
<accession>A0A3B1AD69</accession>
<dbReference type="GO" id="GO:0000028">
    <property type="term" value="P:ribosomal small subunit assembly"/>
    <property type="evidence" value="ECO:0007669"/>
    <property type="project" value="TreeGrafter"/>
</dbReference>
<dbReference type="PANTHER" id="PTHR33867">
    <property type="entry name" value="RIBOSOME MATURATION FACTOR RIMP"/>
    <property type="match status" value="1"/>
</dbReference>
<dbReference type="GO" id="GO:0006412">
    <property type="term" value="P:translation"/>
    <property type="evidence" value="ECO:0007669"/>
    <property type="project" value="TreeGrafter"/>
</dbReference>
<proteinExistence type="inferred from homology"/>
<evidence type="ECO:0000313" key="5">
    <source>
        <dbReference type="EMBL" id="VAX03819.1"/>
    </source>
</evidence>
<dbReference type="Gene3D" id="2.30.30.180">
    <property type="entry name" value="Ribosome maturation factor RimP, C-terminal domain"/>
    <property type="match status" value="1"/>
</dbReference>
<dbReference type="InterPro" id="IPR035956">
    <property type="entry name" value="RimP_N_sf"/>
</dbReference>
<dbReference type="Gene3D" id="3.30.300.70">
    <property type="entry name" value="RimP-like superfamily, N-terminal"/>
    <property type="match status" value="1"/>
</dbReference>
<reference evidence="5" key="1">
    <citation type="submission" date="2018-06" db="EMBL/GenBank/DDBJ databases">
        <authorList>
            <person name="Zhirakovskaya E."/>
        </authorList>
    </citation>
    <scope>NUCLEOTIDE SEQUENCE</scope>
</reference>
<dbReference type="NCBIfam" id="NF000927">
    <property type="entry name" value="PRK00092.1-1"/>
    <property type="match status" value="1"/>
</dbReference>
<dbReference type="HAMAP" id="MF_01077">
    <property type="entry name" value="RimP"/>
    <property type="match status" value="1"/>
</dbReference>
<dbReference type="CDD" id="cd01734">
    <property type="entry name" value="YlxS_C"/>
    <property type="match status" value="1"/>
</dbReference>
<dbReference type="EMBL" id="UOFV01000431">
    <property type="protein sequence ID" value="VAX03819.1"/>
    <property type="molecule type" value="Genomic_DNA"/>
</dbReference>
<dbReference type="Pfam" id="PF02576">
    <property type="entry name" value="RimP_N"/>
    <property type="match status" value="1"/>
</dbReference>
<dbReference type="InterPro" id="IPR028989">
    <property type="entry name" value="RimP_N"/>
</dbReference>
<dbReference type="InterPro" id="IPR003728">
    <property type="entry name" value="Ribosome_maturation_RimP"/>
</dbReference>
<evidence type="ECO:0000259" key="3">
    <source>
        <dbReference type="Pfam" id="PF02576"/>
    </source>
</evidence>
<dbReference type="SUPFAM" id="SSF75420">
    <property type="entry name" value="YhbC-like, N-terminal domain"/>
    <property type="match status" value="1"/>
</dbReference>
<evidence type="ECO:0000259" key="4">
    <source>
        <dbReference type="Pfam" id="PF17384"/>
    </source>
</evidence>
<evidence type="ECO:0000256" key="1">
    <source>
        <dbReference type="ARBA" id="ARBA00022490"/>
    </source>
</evidence>
<dbReference type="FunFam" id="3.30.300.70:FF:000001">
    <property type="entry name" value="Ribosome maturation factor RimP"/>
    <property type="match status" value="1"/>
</dbReference>
<keyword evidence="2" id="KW-0690">Ribosome biogenesis</keyword>
<name>A0A3B1AD69_9ZZZZ</name>
<gene>
    <name evidence="5" type="ORF">MNBD_GAMMA19-111</name>
</gene>
<evidence type="ECO:0000256" key="2">
    <source>
        <dbReference type="ARBA" id="ARBA00022517"/>
    </source>
</evidence>
<dbReference type="InterPro" id="IPR028998">
    <property type="entry name" value="RimP_C"/>
</dbReference>
<dbReference type="InterPro" id="IPR036847">
    <property type="entry name" value="RimP_C_sf"/>
</dbReference>
<dbReference type="GO" id="GO:0005829">
    <property type="term" value="C:cytosol"/>
    <property type="evidence" value="ECO:0007669"/>
    <property type="project" value="TreeGrafter"/>
</dbReference>
<dbReference type="SUPFAM" id="SSF74942">
    <property type="entry name" value="YhbC-like, C-terminal domain"/>
    <property type="match status" value="1"/>
</dbReference>
<protein>
    <submittedName>
        <fullName evidence="5">Bacterial ribosome SSU maturation protein RimP</fullName>
    </submittedName>
</protein>